<evidence type="ECO:0000313" key="2">
    <source>
        <dbReference type="WBParaSite" id="nRc.2.0.1.t21768-RA"/>
    </source>
</evidence>
<dbReference type="WBParaSite" id="nRc.2.0.1.t21768-RA">
    <property type="protein sequence ID" value="nRc.2.0.1.t21768-RA"/>
    <property type="gene ID" value="nRc.2.0.1.g21768"/>
</dbReference>
<dbReference type="AlphaFoldDB" id="A0A915J7P4"/>
<sequence>VEDRPAGVGRQSDRAAILLQSGVGQRLPTPDCNFDRVEICCPTLSDTQENPSPHEAGKCQMPCYSSSDSVGWCRSTLSDEAWQGL</sequence>
<proteinExistence type="predicted"/>
<name>A0A915J7P4_ROMCU</name>
<dbReference type="Proteomes" id="UP000887565">
    <property type="component" value="Unplaced"/>
</dbReference>
<protein>
    <submittedName>
        <fullName evidence="2">Uncharacterized protein</fullName>
    </submittedName>
</protein>
<evidence type="ECO:0000313" key="1">
    <source>
        <dbReference type="Proteomes" id="UP000887565"/>
    </source>
</evidence>
<accession>A0A915J7P4</accession>
<reference evidence="2" key="1">
    <citation type="submission" date="2022-11" db="UniProtKB">
        <authorList>
            <consortium name="WormBaseParasite"/>
        </authorList>
    </citation>
    <scope>IDENTIFICATION</scope>
</reference>
<keyword evidence="1" id="KW-1185">Reference proteome</keyword>
<organism evidence="1 2">
    <name type="scientific">Romanomermis culicivorax</name>
    <name type="common">Nematode worm</name>
    <dbReference type="NCBI Taxonomy" id="13658"/>
    <lineage>
        <taxon>Eukaryota</taxon>
        <taxon>Metazoa</taxon>
        <taxon>Ecdysozoa</taxon>
        <taxon>Nematoda</taxon>
        <taxon>Enoplea</taxon>
        <taxon>Dorylaimia</taxon>
        <taxon>Mermithida</taxon>
        <taxon>Mermithoidea</taxon>
        <taxon>Mermithidae</taxon>
        <taxon>Romanomermis</taxon>
    </lineage>
</organism>